<evidence type="ECO:0000256" key="1">
    <source>
        <dbReference type="SAM" id="SignalP"/>
    </source>
</evidence>
<dbReference type="GeneID" id="113465011"/>
<feature type="signal peptide" evidence="1">
    <location>
        <begin position="1"/>
        <end position="19"/>
    </location>
</feature>
<dbReference type="Proteomes" id="UP000694925">
    <property type="component" value="Unplaced"/>
</dbReference>
<accession>A0AAJ7S9M9</accession>
<evidence type="ECO:0000313" key="2">
    <source>
        <dbReference type="Proteomes" id="UP000694925"/>
    </source>
</evidence>
<organism evidence="2 3">
    <name type="scientific">Ceratina calcarata</name>
    <dbReference type="NCBI Taxonomy" id="156304"/>
    <lineage>
        <taxon>Eukaryota</taxon>
        <taxon>Metazoa</taxon>
        <taxon>Ecdysozoa</taxon>
        <taxon>Arthropoda</taxon>
        <taxon>Hexapoda</taxon>
        <taxon>Insecta</taxon>
        <taxon>Pterygota</taxon>
        <taxon>Neoptera</taxon>
        <taxon>Endopterygota</taxon>
        <taxon>Hymenoptera</taxon>
        <taxon>Apocrita</taxon>
        <taxon>Aculeata</taxon>
        <taxon>Apoidea</taxon>
        <taxon>Anthophila</taxon>
        <taxon>Apidae</taxon>
        <taxon>Ceratina</taxon>
        <taxon>Zadontomerus</taxon>
    </lineage>
</organism>
<proteinExistence type="predicted"/>
<protein>
    <submittedName>
        <fullName evidence="3">Uncharacterized protein LOC113465011</fullName>
    </submittedName>
</protein>
<feature type="chain" id="PRO_5042603864" evidence="1">
    <location>
        <begin position="20"/>
        <end position="91"/>
    </location>
</feature>
<dbReference type="AlphaFoldDB" id="A0AAJ7S9M9"/>
<keyword evidence="2" id="KW-1185">Reference proteome</keyword>
<dbReference type="RefSeq" id="XP_026673916.1">
    <property type="nucleotide sequence ID" value="XM_026818115.1"/>
</dbReference>
<sequence length="91" mass="10023">MKTIITLLCAALLITCVFADSEEYCELNHKNVTAGVYSVNCVRYKCDPPNLSALACPVYICEEGQQIGEKQNDLTKPYPECCGGPICKKDE</sequence>
<gene>
    <name evidence="3" type="primary">LOC113465011</name>
</gene>
<evidence type="ECO:0000313" key="3">
    <source>
        <dbReference type="RefSeq" id="XP_026673916.1"/>
    </source>
</evidence>
<keyword evidence="1" id="KW-0732">Signal</keyword>
<name>A0AAJ7S9M9_9HYME</name>
<dbReference type="KEGG" id="ccal:113465011"/>
<reference evidence="3" key="1">
    <citation type="submission" date="2025-08" db="UniProtKB">
        <authorList>
            <consortium name="RefSeq"/>
        </authorList>
    </citation>
    <scope>IDENTIFICATION</scope>
    <source>
        <tissue evidence="3">Whole body</tissue>
    </source>
</reference>